<keyword evidence="2" id="KW-0732">Signal</keyword>
<dbReference type="Pfam" id="PF13100">
    <property type="entry name" value="OstA_2"/>
    <property type="match status" value="1"/>
</dbReference>
<dbReference type="EMBL" id="WPIK01000009">
    <property type="protein sequence ID" value="MVN22068.1"/>
    <property type="molecule type" value="Genomic_DNA"/>
</dbReference>
<accession>A0A7K1SXU0</accession>
<feature type="region of interest" description="Disordered" evidence="1">
    <location>
        <begin position="321"/>
        <end position="345"/>
    </location>
</feature>
<feature type="domain" description="Organic solvent tolerance-like N-terminal" evidence="3">
    <location>
        <begin position="24"/>
        <end position="179"/>
    </location>
</feature>
<organism evidence="4 5">
    <name type="scientific">Mucilaginibacter arboris</name>
    <dbReference type="NCBI Taxonomy" id="2682090"/>
    <lineage>
        <taxon>Bacteria</taxon>
        <taxon>Pseudomonadati</taxon>
        <taxon>Bacteroidota</taxon>
        <taxon>Sphingobacteriia</taxon>
        <taxon>Sphingobacteriales</taxon>
        <taxon>Sphingobacteriaceae</taxon>
        <taxon>Mucilaginibacter</taxon>
    </lineage>
</organism>
<dbReference type="RefSeq" id="WP_157566973.1">
    <property type="nucleotide sequence ID" value="NZ_WPIK01000009.1"/>
</dbReference>
<evidence type="ECO:0000256" key="2">
    <source>
        <dbReference type="SAM" id="SignalP"/>
    </source>
</evidence>
<sequence length="703" mass="79545">MHKLLISFCLLLLTISVSAQKKPTKVILVSSEKTLFAKVNGVDVVKVYRGTFQHENATLQSDSAYFYQQRNAFDAFGHVVIHQADTLNIYSDLLNYNGNTHIAILTNNVRLVDKDATLSTNHLNYNTLTRYGTYTDGGTLSQNENTLVSRNGYYFGFSRDSYFRYDVVLTGKDALVKSDTMRYNSNSKIAYFYGPTHIYQKTDTLYTEWGTYNTNNRQALGTKNNRYQQGSKTMVGDTLFFDDIAGFGRANNHIVFNDTQQKIKLFGDLANYYQKQERTVVTKNAYVIFVTEQRDSVNRDSVNHPEKYAVKKASAKTTTAASAEKSAVKTALPPKQSPKLAATEKTRPPLLKDTVIIKRDSIYLTADTLESYVSTYKAEKIKREQMFLAGLRDTSVKARPKPKPKIKGKNDLEAIQVDLRNLTDTTYLHREFFGKMILPKPEKKRVVDTMAIRKARQDSIRKSMEKDPVYATRKVVLSDTSRVRVINSWHHAKIFKSDLQAVADSITFSNSDSLVRLYVKPIIWTEGSQLTGDTIYLQLKNKKLDNMDLIRHSFVVNTQGDSTNFNQISGKKIRGIFNNNRLSTLFVDGNAESIYFDYENNKATKLNHSLSSRIRIQLKENKPSLIAFLSKVDAQLYPAEGLKDDQKILKGFIWKPKDRPVSKESIIPGLAGKPKKAAPPPKSKTTPALKVKPDLAKGSLPIK</sequence>
<gene>
    <name evidence="4" type="ORF">GO621_11050</name>
</gene>
<dbReference type="Gene3D" id="2.60.450.10">
    <property type="entry name" value="Lipopolysaccharide (LPS) transport protein A like domain"/>
    <property type="match status" value="3"/>
</dbReference>
<proteinExistence type="predicted"/>
<name>A0A7K1SXU0_9SPHI</name>
<reference evidence="4 5" key="1">
    <citation type="submission" date="2019-12" db="EMBL/GenBank/DDBJ databases">
        <title>Mucilaginibacter sp. HMF7410 genome sequencing and assembly.</title>
        <authorList>
            <person name="Kang H."/>
            <person name="Cha I."/>
            <person name="Kim H."/>
            <person name="Joh K."/>
        </authorList>
    </citation>
    <scope>NUCLEOTIDE SEQUENCE [LARGE SCALE GENOMIC DNA]</scope>
    <source>
        <strain evidence="4 5">HMF7410</strain>
    </source>
</reference>
<feature type="signal peptide" evidence="2">
    <location>
        <begin position="1"/>
        <end position="19"/>
    </location>
</feature>
<evidence type="ECO:0000259" key="3">
    <source>
        <dbReference type="Pfam" id="PF13100"/>
    </source>
</evidence>
<evidence type="ECO:0000313" key="5">
    <source>
        <dbReference type="Proteomes" id="UP000462014"/>
    </source>
</evidence>
<feature type="compositionally biased region" description="Low complexity" evidence="1">
    <location>
        <begin position="321"/>
        <end position="331"/>
    </location>
</feature>
<protein>
    <recommendedName>
        <fullName evidence="3">Organic solvent tolerance-like N-terminal domain-containing protein</fullName>
    </recommendedName>
</protein>
<evidence type="ECO:0000313" key="4">
    <source>
        <dbReference type="EMBL" id="MVN22068.1"/>
    </source>
</evidence>
<dbReference type="Proteomes" id="UP000462014">
    <property type="component" value="Unassembled WGS sequence"/>
</dbReference>
<keyword evidence="5" id="KW-1185">Reference proteome</keyword>
<feature type="region of interest" description="Disordered" evidence="1">
    <location>
        <begin position="664"/>
        <end position="703"/>
    </location>
</feature>
<dbReference type="InterPro" id="IPR005653">
    <property type="entry name" value="OstA-like_N"/>
</dbReference>
<comment type="caution">
    <text evidence="4">The sequence shown here is derived from an EMBL/GenBank/DDBJ whole genome shotgun (WGS) entry which is preliminary data.</text>
</comment>
<dbReference type="AlphaFoldDB" id="A0A7K1SXU0"/>
<evidence type="ECO:0000256" key="1">
    <source>
        <dbReference type="SAM" id="MobiDB-lite"/>
    </source>
</evidence>
<feature type="chain" id="PRO_5029860717" description="Organic solvent tolerance-like N-terminal domain-containing protein" evidence="2">
    <location>
        <begin position="20"/>
        <end position="703"/>
    </location>
</feature>